<dbReference type="STRING" id="1618490.US90_C0008G0045"/>
<dbReference type="EMBL" id="LBUT01000008">
    <property type="protein sequence ID" value="KKQ70153.1"/>
    <property type="molecule type" value="Genomic_DNA"/>
</dbReference>
<dbReference type="Proteomes" id="UP000034406">
    <property type="component" value="Unassembled WGS sequence"/>
</dbReference>
<gene>
    <name evidence="1" type="ORF">US90_C0008G0045</name>
</gene>
<reference evidence="1 2" key="1">
    <citation type="journal article" date="2015" name="Nature">
        <title>rRNA introns, odd ribosomes, and small enigmatic genomes across a large radiation of phyla.</title>
        <authorList>
            <person name="Brown C.T."/>
            <person name="Hug L.A."/>
            <person name="Thomas B.C."/>
            <person name="Sharon I."/>
            <person name="Castelle C.J."/>
            <person name="Singh A."/>
            <person name="Wilkins M.J."/>
            <person name="Williams K.H."/>
            <person name="Banfield J.F."/>
        </authorList>
    </citation>
    <scope>NUCLEOTIDE SEQUENCE [LARGE SCALE GENOMIC DNA]</scope>
</reference>
<evidence type="ECO:0000313" key="1">
    <source>
        <dbReference type="EMBL" id="KKQ70153.1"/>
    </source>
</evidence>
<dbReference type="AlphaFoldDB" id="A0A0G0JRJ2"/>
<comment type="caution">
    <text evidence="1">The sequence shown here is derived from an EMBL/GenBank/DDBJ whole genome shotgun (WGS) entry which is preliminary data.</text>
</comment>
<evidence type="ECO:0000313" key="2">
    <source>
        <dbReference type="Proteomes" id="UP000034406"/>
    </source>
</evidence>
<proteinExistence type="predicted"/>
<name>A0A0G0JRJ2_9BACT</name>
<accession>A0A0G0JRJ2</accession>
<protein>
    <submittedName>
        <fullName evidence="1">Uncharacterized protein</fullName>
    </submittedName>
</protein>
<organism evidence="1 2">
    <name type="scientific">Candidatus Shapirobacteria bacterium GW2011_GWE2_38_30</name>
    <dbReference type="NCBI Taxonomy" id="1618490"/>
    <lineage>
        <taxon>Bacteria</taxon>
        <taxon>Candidatus Shapironibacteriota</taxon>
    </lineage>
</organism>
<sequence>MTTEVFITNHPDSGIILEPGQRISFKQRASLAKYFIKHVDPRQKSNIYHLAQGIGDIHDCKTVTTISANQVIYRGQIIPGRNENNRPRQIKNGESLIVIKNEQPYITVRRLARK</sequence>